<dbReference type="InterPro" id="IPR008915">
    <property type="entry name" value="Peptidase_M50"/>
</dbReference>
<feature type="transmembrane region" description="Helical" evidence="7">
    <location>
        <begin position="38"/>
        <end position="56"/>
    </location>
</feature>
<comment type="caution">
    <text evidence="9">The sequence shown here is derived from an EMBL/GenBank/DDBJ whole genome shotgun (WGS) entry which is preliminary data.</text>
</comment>
<dbReference type="GO" id="GO:0016020">
    <property type="term" value="C:membrane"/>
    <property type="evidence" value="ECO:0007669"/>
    <property type="project" value="UniProtKB-SubCell"/>
</dbReference>
<dbReference type="OrthoDB" id="1069985at2"/>
<sequence length="358" mass="41757">MRIKLKSILTFILLIIASLLMGYIFGKSEVLTSLGMSDLLLFLLSFPIAFILHLFIHELGHLVFGKISGLDFYSFRIFKWTLIKEDSKIKVKEHRVSGTLGQCIMTIPESSHVSFTFYLLGGILMNFILSILSLLLINQFPVFIFAFFMVGILMILTQGIPHGFNDGMTLKLLGQNQRNKDYLTNQLNSVSLLAEGKTFTDFPATFFDVEIEALNENYLTQFQFFLLISRLFQEEKYEQALGLMNQEWDRKQLLILPYYLNYKKYYLFLATLLREQSERLDMLNQDKQLENYMREKSAENKMIEATKIWIKELNPVSALEKLDEAENLIVIIPYKGERIFMQQMIDSIRNKIFIDVTM</sequence>
<comment type="similarity">
    <text evidence="3">Belongs to the peptidase M50B family.</text>
</comment>
<evidence type="ECO:0000259" key="8">
    <source>
        <dbReference type="Pfam" id="PF02163"/>
    </source>
</evidence>
<feature type="transmembrane region" description="Helical" evidence="7">
    <location>
        <begin position="143"/>
        <end position="164"/>
    </location>
</feature>
<comment type="subcellular location">
    <subcellularLocation>
        <location evidence="2">Membrane</location>
        <topology evidence="2">Multi-pass membrane protein</topology>
    </subcellularLocation>
</comment>
<evidence type="ECO:0000256" key="2">
    <source>
        <dbReference type="ARBA" id="ARBA00004141"/>
    </source>
</evidence>
<evidence type="ECO:0000313" key="9">
    <source>
        <dbReference type="EMBL" id="THB60424.1"/>
    </source>
</evidence>
<keyword evidence="5 7" id="KW-1133">Transmembrane helix</keyword>
<proteinExistence type="inferred from homology"/>
<comment type="cofactor">
    <cofactor evidence="1">
        <name>Zn(2+)</name>
        <dbReference type="ChEBI" id="CHEBI:29105"/>
    </cofactor>
</comment>
<evidence type="ECO:0000256" key="5">
    <source>
        <dbReference type="ARBA" id="ARBA00022989"/>
    </source>
</evidence>
<accession>A0A4S3B035</accession>
<keyword evidence="6 7" id="KW-0472">Membrane</keyword>
<protein>
    <recommendedName>
        <fullName evidence="8">Peptidase M50 domain-containing protein</fullName>
    </recommendedName>
</protein>
<dbReference type="Pfam" id="PF02163">
    <property type="entry name" value="Peptidase_M50"/>
    <property type="match status" value="1"/>
</dbReference>
<keyword evidence="10" id="KW-1185">Reference proteome</keyword>
<name>A0A4S3B035_9ENTE</name>
<evidence type="ECO:0000313" key="10">
    <source>
        <dbReference type="Proteomes" id="UP000310506"/>
    </source>
</evidence>
<organism evidence="9 10">
    <name type="scientific">Vagococcus silagei</name>
    <dbReference type="NCBI Taxonomy" id="2508885"/>
    <lineage>
        <taxon>Bacteria</taxon>
        <taxon>Bacillati</taxon>
        <taxon>Bacillota</taxon>
        <taxon>Bacilli</taxon>
        <taxon>Lactobacillales</taxon>
        <taxon>Enterococcaceae</taxon>
        <taxon>Vagococcus</taxon>
    </lineage>
</organism>
<dbReference type="RefSeq" id="WP_136137646.1">
    <property type="nucleotide sequence ID" value="NZ_SDGV01000024.1"/>
</dbReference>
<evidence type="ECO:0000256" key="3">
    <source>
        <dbReference type="ARBA" id="ARBA00007931"/>
    </source>
</evidence>
<dbReference type="AlphaFoldDB" id="A0A4S3B035"/>
<reference evidence="9 10" key="1">
    <citation type="submission" date="2019-01" db="EMBL/GenBank/DDBJ databases">
        <title>Vagococcus silagei sp. nov. isolated from brewer's grain.</title>
        <authorList>
            <person name="Guu J.-R."/>
        </authorList>
    </citation>
    <scope>NUCLEOTIDE SEQUENCE [LARGE SCALE GENOMIC DNA]</scope>
    <source>
        <strain evidence="9 10">2B-2</strain>
    </source>
</reference>
<dbReference type="EMBL" id="SDGV01000024">
    <property type="protein sequence ID" value="THB60424.1"/>
    <property type="molecule type" value="Genomic_DNA"/>
</dbReference>
<dbReference type="GO" id="GO:0006508">
    <property type="term" value="P:proteolysis"/>
    <property type="evidence" value="ECO:0007669"/>
    <property type="project" value="InterPro"/>
</dbReference>
<evidence type="ECO:0000256" key="4">
    <source>
        <dbReference type="ARBA" id="ARBA00022692"/>
    </source>
</evidence>
<feature type="transmembrane region" description="Helical" evidence="7">
    <location>
        <begin position="7"/>
        <end position="26"/>
    </location>
</feature>
<feature type="transmembrane region" description="Helical" evidence="7">
    <location>
        <begin position="115"/>
        <end position="137"/>
    </location>
</feature>
<evidence type="ECO:0000256" key="6">
    <source>
        <dbReference type="ARBA" id="ARBA00023136"/>
    </source>
</evidence>
<keyword evidence="4 7" id="KW-0812">Transmembrane</keyword>
<evidence type="ECO:0000256" key="7">
    <source>
        <dbReference type="SAM" id="Phobius"/>
    </source>
</evidence>
<dbReference type="Proteomes" id="UP000310506">
    <property type="component" value="Unassembled WGS sequence"/>
</dbReference>
<gene>
    <name evidence="9" type="ORF">ESZ54_10670</name>
</gene>
<evidence type="ECO:0000256" key="1">
    <source>
        <dbReference type="ARBA" id="ARBA00001947"/>
    </source>
</evidence>
<feature type="domain" description="Peptidase M50" evidence="8">
    <location>
        <begin position="46"/>
        <end position="204"/>
    </location>
</feature>